<dbReference type="Pfam" id="PF13738">
    <property type="entry name" value="Pyr_redox_3"/>
    <property type="match status" value="1"/>
</dbReference>
<comment type="caution">
    <text evidence="2">The sequence shown here is derived from an EMBL/GenBank/DDBJ whole genome shotgun (WGS) entry which is preliminary data.</text>
</comment>
<accession>A0A4U7AUR4</accession>
<dbReference type="PANTHER" id="PTHR42877:SF5">
    <property type="entry name" value="L-ORNITHINE N(5)-MONOOXYGENASE-RELATED"/>
    <property type="match status" value="1"/>
</dbReference>
<proteinExistence type="inferred from homology"/>
<keyword evidence="2" id="KW-0503">Monooxygenase</keyword>
<dbReference type="InterPro" id="IPR051209">
    <property type="entry name" value="FAD-bind_Monooxygenase_sf"/>
</dbReference>
<dbReference type="PANTHER" id="PTHR42877">
    <property type="entry name" value="L-ORNITHINE N(5)-MONOOXYGENASE-RELATED"/>
    <property type="match status" value="1"/>
</dbReference>
<dbReference type="EMBL" id="PTQR01000077">
    <property type="protein sequence ID" value="TKX21849.1"/>
    <property type="molecule type" value="Genomic_DNA"/>
</dbReference>
<keyword evidence="2" id="KW-0560">Oxidoreductase</keyword>
<dbReference type="SUPFAM" id="SSF51905">
    <property type="entry name" value="FAD/NAD(P)-binding domain"/>
    <property type="match status" value="2"/>
</dbReference>
<dbReference type="InterPro" id="IPR036188">
    <property type="entry name" value="FAD/NAD-bd_sf"/>
</dbReference>
<gene>
    <name evidence="2" type="ORF">C1H76_5943</name>
</gene>
<evidence type="ECO:0000313" key="2">
    <source>
        <dbReference type="EMBL" id="TKX21849.1"/>
    </source>
</evidence>
<comment type="similarity">
    <text evidence="1">Belongs to the FAD-binding monooxygenase family.</text>
</comment>
<dbReference type="Proteomes" id="UP000308133">
    <property type="component" value="Unassembled WGS sequence"/>
</dbReference>
<dbReference type="Gene3D" id="3.50.50.60">
    <property type="entry name" value="FAD/NAD(P)-binding domain"/>
    <property type="match status" value="3"/>
</dbReference>
<reference evidence="2 3" key="1">
    <citation type="submission" date="2018-02" db="EMBL/GenBank/DDBJ databases">
        <title>Draft genome sequences of Elsinoe sp., causing black scab on jojoba.</title>
        <authorList>
            <person name="Stodart B."/>
            <person name="Jeffress S."/>
            <person name="Ash G."/>
            <person name="Arun Chinnappa K."/>
        </authorList>
    </citation>
    <scope>NUCLEOTIDE SEQUENCE [LARGE SCALE GENOMIC DNA]</scope>
    <source>
        <strain evidence="2 3">Hillstone_2</strain>
    </source>
</reference>
<dbReference type="GO" id="GO:0004497">
    <property type="term" value="F:monooxygenase activity"/>
    <property type="evidence" value="ECO:0007669"/>
    <property type="project" value="UniProtKB-KW"/>
</dbReference>
<organism evidence="2 3">
    <name type="scientific">Elsinoe australis</name>
    <dbReference type="NCBI Taxonomy" id="40998"/>
    <lineage>
        <taxon>Eukaryota</taxon>
        <taxon>Fungi</taxon>
        <taxon>Dikarya</taxon>
        <taxon>Ascomycota</taxon>
        <taxon>Pezizomycotina</taxon>
        <taxon>Dothideomycetes</taxon>
        <taxon>Dothideomycetidae</taxon>
        <taxon>Myriangiales</taxon>
        <taxon>Elsinoaceae</taxon>
        <taxon>Elsinoe</taxon>
    </lineage>
</organism>
<evidence type="ECO:0000313" key="3">
    <source>
        <dbReference type="Proteomes" id="UP000308133"/>
    </source>
</evidence>
<name>A0A4U7AUR4_9PEZI</name>
<sequence length="545" mass="61323">MTVSAIIIGAGPSGIAMGHKMKHELGFDDFTIYEKADGVGGTWRANTYPGCGCDVHSHLYSFSFNLNPNWSKELAEQEEILQYIEDTVDKFHLRAHIHTSVECVGAEWNASTNQWVVQLKDWTTGISFLRTASMLISAVGGISVPRDVHFNGMESFKGPMFHTARWQHDKPYADKKIAVIGSGCSAVQVIPQLAKQAKSVKQYARSPQWYHDRPNHPFSSMQKWIFANVPLVMRLHRWSIFWGIDRQSYSYRGTDAGVKRRLEEEEIARQYIHAKAPKKYHDILTPDFELGCKRKIADPGYLGSLHRPNIELIPEGLQKITENGIVSSSGRFDEYDMIVLATGFKVSQFLTPMKIVGSDGNTLDQQWKESRGAQAYLGTFVHNFPNFAILFGPNTFPANNSALYACEVQVDYAARALVKPLLEKRARTIEVKETVENQTTNDIHLKLRNSVFSGRCTNWYIGEFGRNAASWPGLAIEFWFATLFPDRKAFNMEGGSAFWYINKFLRSRKASLGLLAVVATAALVFGQGKTQLASRMPEALASFRV</sequence>
<evidence type="ECO:0000256" key="1">
    <source>
        <dbReference type="ARBA" id="ARBA00010139"/>
    </source>
</evidence>
<dbReference type="AlphaFoldDB" id="A0A4U7AUR4"/>
<protein>
    <submittedName>
        <fullName evidence="2">FAD-binding monooxygenase-like protein 5</fullName>
    </submittedName>
</protein>